<proteinExistence type="predicted"/>
<dbReference type="EMBL" id="AZIL01001906">
    <property type="protein sequence ID" value="EWM23018.1"/>
    <property type="molecule type" value="Genomic_DNA"/>
</dbReference>
<dbReference type="AlphaFoldDB" id="W7THP8"/>
<reference evidence="2 3" key="1">
    <citation type="journal article" date="2014" name="Mol. Plant">
        <title>Chromosome Scale Genome Assembly and Transcriptome Profiling of Nannochloropsis gaditana in Nitrogen Depletion.</title>
        <authorList>
            <person name="Corteggiani Carpinelli E."/>
            <person name="Telatin A."/>
            <person name="Vitulo N."/>
            <person name="Forcato C."/>
            <person name="D'Angelo M."/>
            <person name="Schiavon R."/>
            <person name="Vezzi A."/>
            <person name="Giacometti G.M."/>
            <person name="Morosinotto T."/>
            <person name="Valle G."/>
        </authorList>
    </citation>
    <scope>NUCLEOTIDE SEQUENCE [LARGE SCALE GENOMIC DNA]</scope>
    <source>
        <strain evidence="2 3">B-31</strain>
    </source>
</reference>
<comment type="caution">
    <text evidence="2">The sequence shown here is derived from an EMBL/GenBank/DDBJ whole genome shotgun (WGS) entry which is preliminary data.</text>
</comment>
<name>W7THP8_9STRA</name>
<feature type="compositionally biased region" description="Basic and acidic residues" evidence="1">
    <location>
        <begin position="81"/>
        <end position="117"/>
    </location>
</feature>
<accession>W7THP8</accession>
<dbReference type="Proteomes" id="UP000019335">
    <property type="component" value="Chromosome 19"/>
</dbReference>
<keyword evidence="3" id="KW-1185">Reference proteome</keyword>
<evidence type="ECO:0000313" key="2">
    <source>
        <dbReference type="EMBL" id="EWM23018.1"/>
    </source>
</evidence>
<evidence type="ECO:0000256" key="1">
    <source>
        <dbReference type="SAM" id="MobiDB-lite"/>
    </source>
</evidence>
<feature type="compositionally biased region" description="Basic and acidic residues" evidence="1">
    <location>
        <begin position="14"/>
        <end position="46"/>
    </location>
</feature>
<sequence>MYSCHKISRNGAGSRRDKEGGRGGGRERGRGGGREGGRGGGRERGRGGGQEGGRGGGGGAIDIPAHGRGRGGDLFQTGGEGGREGGKEGGREGGREGERGGREGGREGGPREGRAMGDEGSTARRGVNVSGTGGGRMVASCLIVAFTL</sequence>
<protein>
    <submittedName>
        <fullName evidence="2">Uncharacterized protein</fullName>
    </submittedName>
</protein>
<organism evidence="2 3">
    <name type="scientific">Nannochloropsis gaditana</name>
    <dbReference type="NCBI Taxonomy" id="72520"/>
    <lineage>
        <taxon>Eukaryota</taxon>
        <taxon>Sar</taxon>
        <taxon>Stramenopiles</taxon>
        <taxon>Ochrophyta</taxon>
        <taxon>Eustigmatophyceae</taxon>
        <taxon>Eustigmatales</taxon>
        <taxon>Monodopsidaceae</taxon>
        <taxon>Nannochloropsis</taxon>
    </lineage>
</organism>
<evidence type="ECO:0000313" key="3">
    <source>
        <dbReference type="Proteomes" id="UP000019335"/>
    </source>
</evidence>
<feature type="region of interest" description="Disordered" evidence="1">
    <location>
        <begin position="1"/>
        <end position="134"/>
    </location>
</feature>
<feature type="compositionally biased region" description="Gly residues" evidence="1">
    <location>
        <begin position="47"/>
        <end position="60"/>
    </location>
</feature>
<gene>
    <name evidence="2" type="ORF">Naga_102379g1</name>
</gene>